<keyword evidence="2" id="KW-1185">Reference proteome</keyword>
<accession>A0ABU8SJE9</accession>
<protein>
    <submittedName>
        <fullName evidence="1">Uncharacterized protein</fullName>
    </submittedName>
</protein>
<reference evidence="1 2" key="1">
    <citation type="submission" date="2023-10" db="EMBL/GenBank/DDBJ databases">
        <title>Nicoliella lavandulae sp. nov. isolated from Lavandula angustifolia flowers.</title>
        <authorList>
            <person name="Alcantara C."/>
            <person name="Zuniga M."/>
            <person name="Landete J.M."/>
            <person name="Monedero V."/>
        </authorList>
    </citation>
    <scope>NUCLEOTIDE SEQUENCE [LARGE SCALE GENOMIC DNA]</scope>
    <source>
        <strain evidence="1 2">Es01</strain>
    </source>
</reference>
<organism evidence="1 2">
    <name type="scientific">Nicoliella lavandulae</name>
    <dbReference type="NCBI Taxonomy" id="3082954"/>
    <lineage>
        <taxon>Bacteria</taxon>
        <taxon>Bacillati</taxon>
        <taxon>Bacillota</taxon>
        <taxon>Bacilli</taxon>
        <taxon>Lactobacillales</taxon>
        <taxon>Lactobacillaceae</taxon>
        <taxon>Nicoliella</taxon>
    </lineage>
</organism>
<sequence length="116" mass="13416">MNQEQLDQVKAQLEKAQQVSHFVIFETKDPDSDDVVRMITDYNAFQNMKQARKRDIPMKIIRDFIPITDAMARWAVAEHDAATASMGNNPNLDELVQTMDERINEVLIENKIEPNK</sequence>
<gene>
    <name evidence="1" type="ORF">R4146_02430</name>
</gene>
<proteinExistence type="predicted"/>
<dbReference type="Proteomes" id="UP001370590">
    <property type="component" value="Unassembled WGS sequence"/>
</dbReference>
<dbReference type="RefSeq" id="WP_339959863.1">
    <property type="nucleotide sequence ID" value="NZ_JAWMWH010000001.1"/>
</dbReference>
<comment type="caution">
    <text evidence="1">The sequence shown here is derived from an EMBL/GenBank/DDBJ whole genome shotgun (WGS) entry which is preliminary data.</text>
</comment>
<dbReference type="EMBL" id="JAWMWH010000001">
    <property type="protein sequence ID" value="MEJ6400040.1"/>
    <property type="molecule type" value="Genomic_DNA"/>
</dbReference>
<name>A0ABU8SJE9_9LACO</name>
<evidence type="ECO:0000313" key="1">
    <source>
        <dbReference type="EMBL" id="MEJ6400040.1"/>
    </source>
</evidence>
<evidence type="ECO:0000313" key="2">
    <source>
        <dbReference type="Proteomes" id="UP001370590"/>
    </source>
</evidence>